<keyword evidence="2" id="KW-1185">Reference proteome</keyword>
<dbReference type="RefSeq" id="WP_201155739.1">
    <property type="nucleotide sequence ID" value="NZ_NHSD01000106.1"/>
</dbReference>
<dbReference type="EMBL" id="NHSD01000106">
    <property type="protein sequence ID" value="MBK5926174.1"/>
    <property type="molecule type" value="Genomic_DNA"/>
</dbReference>
<proteinExistence type="predicted"/>
<name>A0A934WHT3_9RHOB</name>
<evidence type="ECO:0000313" key="2">
    <source>
        <dbReference type="Proteomes" id="UP000706333"/>
    </source>
</evidence>
<protein>
    <recommendedName>
        <fullName evidence="3">Baseplate protein J-like domain-containing protein</fullName>
    </recommendedName>
</protein>
<organism evidence="1 2">
    <name type="scientific">Rhodobaculum claviforme</name>
    <dbReference type="NCBI Taxonomy" id="1549854"/>
    <lineage>
        <taxon>Bacteria</taxon>
        <taxon>Pseudomonadati</taxon>
        <taxon>Pseudomonadota</taxon>
        <taxon>Alphaproteobacteria</taxon>
        <taxon>Rhodobacterales</taxon>
        <taxon>Paracoccaceae</taxon>
        <taxon>Rhodobaculum</taxon>
    </lineage>
</organism>
<evidence type="ECO:0000313" key="1">
    <source>
        <dbReference type="EMBL" id="MBK5926174.1"/>
    </source>
</evidence>
<dbReference type="Proteomes" id="UP000706333">
    <property type="component" value="Unassembled WGS sequence"/>
</dbReference>
<sequence length="511" mass="53108">MTPAGARRSYQQIVEAMLEDLRAGGVLTDVAPGSVARTLVEATAREFAELHARMQAVYDAGFIDTAEGASLDQLVAMLGLERLSGDAATLELRARRDSRISARVIVPRGAQVAVELVRGGRAIYRVSDSFEIAEGEAARVLTLQAAAPVDGDLDDVAVTADDVAGGQARFLRPIAGVAGLEFTAPSVTLAARESDAALRERARMAIAAAGGGTEKALTEALLAIDEIHGVKLRDAGDSSDGPPLRPGELEIALDADPADVERNLDRIRAAIEGAKGPGIVARLARTGRKALGGRLLIRPAGPPATAEEALALVSACEAVVAETVAGLAIGEGLVWNRLLTRLMGVDGVADVLVGASRFRVGGDEVPVGDVSVTASERLVLSREGGVAVALEDKPVLTLALILRFDAGTPAEDEATRARAEVTAALGRYVETLKGGAVLGIGGLYDALRGEDGITAFADALSRDGLTLLVVDSREGTELSLRDAGTEDLDIPDGALLRLRPEPVTLRWEEGT</sequence>
<accession>A0A934WHT3</accession>
<comment type="caution">
    <text evidence="1">The sequence shown here is derived from an EMBL/GenBank/DDBJ whole genome shotgun (WGS) entry which is preliminary data.</text>
</comment>
<reference evidence="1" key="2">
    <citation type="journal article" date="2020" name="Microorganisms">
        <title>Osmotic Adaptation and Compatible Solute Biosynthesis of Phototrophic Bacteria as Revealed from Genome Analyses.</title>
        <authorList>
            <person name="Imhoff J.F."/>
            <person name="Rahn T."/>
            <person name="Kunzel S."/>
            <person name="Keller A."/>
            <person name="Neulinger S.C."/>
        </authorList>
    </citation>
    <scope>NUCLEOTIDE SEQUENCE</scope>
    <source>
        <strain evidence="1">LMG 28126</strain>
    </source>
</reference>
<evidence type="ECO:0008006" key="3">
    <source>
        <dbReference type="Google" id="ProtNLM"/>
    </source>
</evidence>
<reference evidence="1" key="1">
    <citation type="submission" date="2017-05" db="EMBL/GenBank/DDBJ databases">
        <authorList>
            <person name="Imhoff J.F."/>
            <person name="Rahn T."/>
            <person name="Kuenzel S."/>
            <person name="Neulinger S.C."/>
        </authorList>
    </citation>
    <scope>NUCLEOTIDE SEQUENCE</scope>
    <source>
        <strain evidence="1">LMG 28126</strain>
    </source>
</reference>
<gene>
    <name evidence="1" type="ORF">CCR87_02205</name>
</gene>
<dbReference type="AlphaFoldDB" id="A0A934WHT3"/>